<keyword evidence="3" id="KW-1185">Reference proteome</keyword>
<evidence type="ECO:0000313" key="3">
    <source>
        <dbReference type="Proteomes" id="UP000188268"/>
    </source>
</evidence>
<name>A0A1R3GV04_COCAP</name>
<dbReference type="Gramene" id="OMO61958">
    <property type="protein sequence ID" value="OMO61958"/>
    <property type="gene ID" value="CCACVL1_23121"/>
</dbReference>
<protein>
    <submittedName>
        <fullName evidence="2">Uncharacterized protein</fullName>
    </submittedName>
</protein>
<feature type="region of interest" description="Disordered" evidence="1">
    <location>
        <begin position="74"/>
        <end position="113"/>
    </location>
</feature>
<comment type="caution">
    <text evidence="2">The sequence shown here is derived from an EMBL/GenBank/DDBJ whole genome shotgun (WGS) entry which is preliminary data.</text>
</comment>
<feature type="compositionally biased region" description="Basic and acidic residues" evidence="1">
    <location>
        <begin position="28"/>
        <end position="42"/>
    </location>
</feature>
<evidence type="ECO:0000313" key="2">
    <source>
        <dbReference type="EMBL" id="OMO61958.1"/>
    </source>
</evidence>
<sequence>MINWLGLLLVVDIIRKHKVKIIKHRHQSDRAQENKHGPENPKQKRKGSVEEPIADSVQKETLFQQLGDVVRSDNAGGVRRGVDKDVDLVNEPDGQRVAEKGEEENAKDGDIFE</sequence>
<organism evidence="2 3">
    <name type="scientific">Corchorus capsularis</name>
    <name type="common">Jute</name>
    <dbReference type="NCBI Taxonomy" id="210143"/>
    <lineage>
        <taxon>Eukaryota</taxon>
        <taxon>Viridiplantae</taxon>
        <taxon>Streptophyta</taxon>
        <taxon>Embryophyta</taxon>
        <taxon>Tracheophyta</taxon>
        <taxon>Spermatophyta</taxon>
        <taxon>Magnoliopsida</taxon>
        <taxon>eudicotyledons</taxon>
        <taxon>Gunneridae</taxon>
        <taxon>Pentapetalae</taxon>
        <taxon>rosids</taxon>
        <taxon>malvids</taxon>
        <taxon>Malvales</taxon>
        <taxon>Malvaceae</taxon>
        <taxon>Grewioideae</taxon>
        <taxon>Apeibeae</taxon>
        <taxon>Corchorus</taxon>
    </lineage>
</organism>
<accession>A0A1R3GV04</accession>
<reference evidence="2 3" key="1">
    <citation type="submission" date="2013-09" db="EMBL/GenBank/DDBJ databases">
        <title>Corchorus capsularis genome sequencing.</title>
        <authorList>
            <person name="Alam M."/>
            <person name="Haque M.S."/>
            <person name="Islam M.S."/>
            <person name="Emdad E.M."/>
            <person name="Islam M.M."/>
            <person name="Ahmed B."/>
            <person name="Halim A."/>
            <person name="Hossen Q.M.M."/>
            <person name="Hossain M.Z."/>
            <person name="Ahmed R."/>
            <person name="Khan M.M."/>
            <person name="Islam R."/>
            <person name="Rashid M.M."/>
            <person name="Khan S.A."/>
            <person name="Rahman M.S."/>
            <person name="Alam M."/>
        </authorList>
    </citation>
    <scope>NUCLEOTIDE SEQUENCE [LARGE SCALE GENOMIC DNA]</scope>
    <source>
        <strain evidence="3">cv. CVL-1</strain>
        <tissue evidence="2">Whole seedling</tissue>
    </source>
</reference>
<dbReference type="EMBL" id="AWWV01013366">
    <property type="protein sequence ID" value="OMO61958.1"/>
    <property type="molecule type" value="Genomic_DNA"/>
</dbReference>
<feature type="region of interest" description="Disordered" evidence="1">
    <location>
        <begin position="22"/>
        <end position="53"/>
    </location>
</feature>
<proteinExistence type="predicted"/>
<gene>
    <name evidence="2" type="ORF">CCACVL1_23121</name>
</gene>
<dbReference type="AlphaFoldDB" id="A0A1R3GV04"/>
<feature type="compositionally biased region" description="Basic and acidic residues" evidence="1">
    <location>
        <begin position="80"/>
        <end position="113"/>
    </location>
</feature>
<dbReference type="Proteomes" id="UP000188268">
    <property type="component" value="Unassembled WGS sequence"/>
</dbReference>
<evidence type="ECO:0000256" key="1">
    <source>
        <dbReference type="SAM" id="MobiDB-lite"/>
    </source>
</evidence>